<evidence type="ECO:0000313" key="2">
    <source>
        <dbReference type="EMBL" id="DAD94203.1"/>
    </source>
</evidence>
<dbReference type="GO" id="GO:0004519">
    <property type="term" value="F:endonuclease activity"/>
    <property type="evidence" value="ECO:0007669"/>
    <property type="project" value="UniProtKB-KW"/>
</dbReference>
<proteinExistence type="predicted"/>
<reference evidence="2" key="1">
    <citation type="journal article" date="2021" name="Proc. Natl. Acad. Sci. U.S.A.">
        <title>A Catalog of Tens of Thousands of Viruses from Human Metagenomes Reveals Hidden Associations with Chronic Diseases.</title>
        <authorList>
            <person name="Tisza M.J."/>
            <person name="Buck C.B."/>
        </authorList>
    </citation>
    <scope>NUCLEOTIDE SEQUENCE</scope>
    <source>
        <strain evidence="2">Cttpk5</strain>
    </source>
</reference>
<accession>A0A8S5NJF0</accession>
<dbReference type="Pfam" id="PF01844">
    <property type="entry name" value="HNH"/>
    <property type="match status" value="1"/>
</dbReference>
<dbReference type="InterPro" id="IPR002711">
    <property type="entry name" value="HNH"/>
</dbReference>
<keyword evidence="2" id="KW-0540">Nuclease</keyword>
<organism evidence="2">
    <name type="scientific">Siphoviridae sp. cttpk5</name>
    <dbReference type="NCBI Taxonomy" id="2826496"/>
    <lineage>
        <taxon>Viruses</taxon>
        <taxon>Duplodnaviria</taxon>
        <taxon>Heunggongvirae</taxon>
        <taxon>Uroviricota</taxon>
        <taxon>Caudoviricetes</taxon>
    </lineage>
</organism>
<keyword evidence="2" id="KW-0255">Endonuclease</keyword>
<dbReference type="EMBL" id="BK015174">
    <property type="protein sequence ID" value="DAD94203.1"/>
    <property type="molecule type" value="Genomic_DNA"/>
</dbReference>
<name>A0A8S5NJF0_9CAUD</name>
<protein>
    <submittedName>
        <fullName evidence="2">HNH endonuclease bacteriophage, HNH Endonuclease, DNA.52A</fullName>
    </submittedName>
</protein>
<keyword evidence="2" id="KW-0378">Hydrolase</keyword>
<feature type="domain" description="HNH" evidence="1">
    <location>
        <begin position="33"/>
        <end position="77"/>
    </location>
</feature>
<sequence>MQPWAAGFYASTRWKKCRAGYIKFRRTIDGGLCEECKDKPGYIVHHKQALTQDNITDPEVSLSYANLEYVCKDCHDKFDGHGVAKSLTQKIFFDANGDPIPPVARD</sequence>
<dbReference type="GO" id="GO:0003676">
    <property type="term" value="F:nucleic acid binding"/>
    <property type="evidence" value="ECO:0007669"/>
    <property type="project" value="InterPro"/>
</dbReference>
<dbReference type="GO" id="GO:0008270">
    <property type="term" value="F:zinc ion binding"/>
    <property type="evidence" value="ECO:0007669"/>
    <property type="project" value="InterPro"/>
</dbReference>
<evidence type="ECO:0000259" key="1">
    <source>
        <dbReference type="Pfam" id="PF01844"/>
    </source>
</evidence>